<comment type="caution">
    <text evidence="2">The sequence shown here is derived from an EMBL/GenBank/DDBJ whole genome shotgun (WGS) entry which is preliminary data.</text>
</comment>
<dbReference type="AlphaFoldDB" id="A0A9N7RLA2"/>
<protein>
    <submittedName>
        <fullName evidence="2">Uncharacterized protein</fullName>
    </submittedName>
</protein>
<feature type="non-terminal residue" evidence="2">
    <location>
        <position position="59"/>
    </location>
</feature>
<gene>
    <name evidence="2" type="ORF">SHERM_29391</name>
</gene>
<proteinExistence type="predicted"/>
<feature type="signal peptide" evidence="1">
    <location>
        <begin position="1"/>
        <end position="17"/>
    </location>
</feature>
<accession>A0A9N7RLA2</accession>
<evidence type="ECO:0000313" key="2">
    <source>
        <dbReference type="EMBL" id="CAA0834151.1"/>
    </source>
</evidence>
<evidence type="ECO:0000256" key="1">
    <source>
        <dbReference type="SAM" id="SignalP"/>
    </source>
</evidence>
<dbReference type="Proteomes" id="UP001153555">
    <property type="component" value="Unassembled WGS sequence"/>
</dbReference>
<dbReference type="EMBL" id="CACSLK010027843">
    <property type="protein sequence ID" value="CAA0834151.1"/>
    <property type="molecule type" value="Genomic_DNA"/>
</dbReference>
<evidence type="ECO:0000313" key="3">
    <source>
        <dbReference type="Proteomes" id="UP001153555"/>
    </source>
</evidence>
<keyword evidence="1" id="KW-0732">Signal</keyword>
<organism evidence="2 3">
    <name type="scientific">Striga hermonthica</name>
    <name type="common">Purple witchweed</name>
    <name type="synonym">Buchnera hermonthica</name>
    <dbReference type="NCBI Taxonomy" id="68872"/>
    <lineage>
        <taxon>Eukaryota</taxon>
        <taxon>Viridiplantae</taxon>
        <taxon>Streptophyta</taxon>
        <taxon>Embryophyta</taxon>
        <taxon>Tracheophyta</taxon>
        <taxon>Spermatophyta</taxon>
        <taxon>Magnoliopsida</taxon>
        <taxon>eudicotyledons</taxon>
        <taxon>Gunneridae</taxon>
        <taxon>Pentapetalae</taxon>
        <taxon>asterids</taxon>
        <taxon>lamiids</taxon>
        <taxon>Lamiales</taxon>
        <taxon>Orobanchaceae</taxon>
        <taxon>Buchnereae</taxon>
        <taxon>Striga</taxon>
    </lineage>
</organism>
<reference evidence="2" key="1">
    <citation type="submission" date="2019-12" db="EMBL/GenBank/DDBJ databases">
        <authorList>
            <person name="Scholes J."/>
        </authorList>
    </citation>
    <scope>NUCLEOTIDE SEQUENCE</scope>
</reference>
<name>A0A9N7RLA2_STRHE</name>
<sequence>NHPQMLLVLLLALRVDKNIVNKDNNKLIEVGMENTIHQVHENCWSITEAEWHDNKLVMV</sequence>
<keyword evidence="3" id="KW-1185">Reference proteome</keyword>
<feature type="chain" id="PRO_5040143667" evidence="1">
    <location>
        <begin position="18"/>
        <end position="59"/>
    </location>
</feature>
<feature type="non-terminal residue" evidence="2">
    <location>
        <position position="1"/>
    </location>
</feature>